<dbReference type="Pfam" id="PF22022">
    <property type="entry name" value="Phage_int_M"/>
    <property type="match status" value="1"/>
</dbReference>
<proteinExistence type="inferred from homology"/>
<feature type="domain" description="Tyr recombinase" evidence="5">
    <location>
        <begin position="205"/>
        <end position="374"/>
    </location>
</feature>
<organism evidence="6 7">
    <name type="scientific">Thermohalobaculum xanthum</name>
    <dbReference type="NCBI Taxonomy" id="2753746"/>
    <lineage>
        <taxon>Bacteria</taxon>
        <taxon>Pseudomonadati</taxon>
        <taxon>Pseudomonadota</taxon>
        <taxon>Alphaproteobacteria</taxon>
        <taxon>Rhodobacterales</taxon>
        <taxon>Paracoccaceae</taxon>
        <taxon>Thermohalobaculum</taxon>
    </lineage>
</organism>
<dbReference type="CDD" id="cd00801">
    <property type="entry name" value="INT_P4_C"/>
    <property type="match status" value="1"/>
</dbReference>
<dbReference type="GO" id="GO:0015074">
    <property type="term" value="P:DNA integration"/>
    <property type="evidence" value="ECO:0007669"/>
    <property type="project" value="UniProtKB-KW"/>
</dbReference>
<evidence type="ECO:0000313" key="6">
    <source>
        <dbReference type="EMBL" id="MBK0400630.1"/>
    </source>
</evidence>
<dbReference type="PROSITE" id="PS51898">
    <property type="entry name" value="TYR_RECOMBINASE"/>
    <property type="match status" value="1"/>
</dbReference>
<dbReference type="InterPro" id="IPR002104">
    <property type="entry name" value="Integrase_catalytic"/>
</dbReference>
<keyword evidence="2" id="KW-0229">DNA integration</keyword>
<reference evidence="6" key="1">
    <citation type="submission" date="2020-12" db="EMBL/GenBank/DDBJ databases">
        <title>Bacterial taxonomy.</title>
        <authorList>
            <person name="Pan X."/>
        </authorList>
    </citation>
    <scope>NUCLEOTIDE SEQUENCE</scope>
    <source>
        <strain evidence="6">M0105</strain>
    </source>
</reference>
<dbReference type="AlphaFoldDB" id="A0A8J7M9C4"/>
<dbReference type="Gene3D" id="1.10.150.130">
    <property type="match status" value="1"/>
</dbReference>
<dbReference type="GO" id="GO:0003677">
    <property type="term" value="F:DNA binding"/>
    <property type="evidence" value="ECO:0007669"/>
    <property type="project" value="UniProtKB-KW"/>
</dbReference>
<dbReference type="InterPro" id="IPR038488">
    <property type="entry name" value="Integrase_DNA-bd_sf"/>
</dbReference>
<evidence type="ECO:0000256" key="4">
    <source>
        <dbReference type="ARBA" id="ARBA00023172"/>
    </source>
</evidence>
<dbReference type="SUPFAM" id="SSF56349">
    <property type="entry name" value="DNA breaking-rejoining enzymes"/>
    <property type="match status" value="1"/>
</dbReference>
<sequence>MPRKVYDQIHARQVDTLPVGKHADGRGLYLHVASEKARSWVWRGTVQGRRREISIGPADVVSLKSARMTAEDWRRIALDGGDPMKTRDEARRSAMTFEEAARLVWAEQVEGQKSARYSQTWITSLERDAFPVIGRIPVNAIRQGDFLRVLAPIWTERHATAKHIKQRLATIMDWARAAGHFEGVNPADGIERGLAKVAHRATHHRAVPWADVPQVFAKLGEAEGVAPLAVQFLILTAARSGEVRGMTWAEVDMDAGVWTIPPERMKTRREHRVPLSAEALAILQRVRPLSDGLCFPSRIAGKPMGDATLSALLKTLDIPGVPHGFRSSFRDWAEERGRVRREIAEMCLAHVVGNAVERAYRRTDVLEERREALARWGRFVRPASADVVAIA</sequence>
<gene>
    <name evidence="6" type="ORF">H0I76_15635</name>
</gene>
<protein>
    <submittedName>
        <fullName evidence="6">Tyrosine-type recombinase/integrase</fullName>
    </submittedName>
</protein>
<dbReference type="PANTHER" id="PTHR30629:SF2">
    <property type="entry name" value="PROPHAGE INTEGRASE INTS-RELATED"/>
    <property type="match status" value="1"/>
</dbReference>
<dbReference type="InterPro" id="IPR050808">
    <property type="entry name" value="Phage_Integrase"/>
</dbReference>
<dbReference type="InterPro" id="IPR010998">
    <property type="entry name" value="Integrase_recombinase_N"/>
</dbReference>
<dbReference type="Gene3D" id="1.10.443.10">
    <property type="entry name" value="Intergrase catalytic core"/>
    <property type="match status" value="1"/>
</dbReference>
<accession>A0A8J7M9C4</accession>
<name>A0A8J7M9C4_9RHOB</name>
<keyword evidence="7" id="KW-1185">Reference proteome</keyword>
<dbReference type="RefSeq" id="WP_200611751.1">
    <property type="nucleotide sequence ID" value="NZ_JAEHHL010000009.1"/>
</dbReference>
<dbReference type="Gene3D" id="3.30.160.390">
    <property type="entry name" value="Integrase, DNA-binding domain"/>
    <property type="match status" value="1"/>
</dbReference>
<dbReference type="EMBL" id="JAEHHL010000009">
    <property type="protein sequence ID" value="MBK0400630.1"/>
    <property type="molecule type" value="Genomic_DNA"/>
</dbReference>
<dbReference type="InterPro" id="IPR053876">
    <property type="entry name" value="Phage_int_M"/>
</dbReference>
<dbReference type="Pfam" id="PF13356">
    <property type="entry name" value="Arm-DNA-bind_3"/>
    <property type="match status" value="1"/>
</dbReference>
<evidence type="ECO:0000256" key="3">
    <source>
        <dbReference type="ARBA" id="ARBA00023125"/>
    </source>
</evidence>
<dbReference type="GO" id="GO:0006310">
    <property type="term" value="P:DNA recombination"/>
    <property type="evidence" value="ECO:0007669"/>
    <property type="project" value="UniProtKB-KW"/>
</dbReference>
<dbReference type="InterPro" id="IPR025166">
    <property type="entry name" value="Integrase_DNA_bind_dom"/>
</dbReference>
<keyword evidence="3" id="KW-0238">DNA-binding</keyword>
<comment type="similarity">
    <text evidence="1">Belongs to the 'phage' integrase family.</text>
</comment>
<evidence type="ECO:0000256" key="2">
    <source>
        <dbReference type="ARBA" id="ARBA00022908"/>
    </source>
</evidence>
<dbReference type="PANTHER" id="PTHR30629">
    <property type="entry name" value="PROPHAGE INTEGRASE"/>
    <property type="match status" value="1"/>
</dbReference>
<dbReference type="Proteomes" id="UP000655420">
    <property type="component" value="Unassembled WGS sequence"/>
</dbReference>
<evidence type="ECO:0000256" key="1">
    <source>
        <dbReference type="ARBA" id="ARBA00008857"/>
    </source>
</evidence>
<keyword evidence="4" id="KW-0233">DNA recombination</keyword>
<dbReference type="Pfam" id="PF00589">
    <property type="entry name" value="Phage_integrase"/>
    <property type="match status" value="1"/>
</dbReference>
<dbReference type="InterPro" id="IPR011010">
    <property type="entry name" value="DNA_brk_join_enz"/>
</dbReference>
<evidence type="ECO:0000313" key="7">
    <source>
        <dbReference type="Proteomes" id="UP000655420"/>
    </source>
</evidence>
<evidence type="ECO:0000259" key="5">
    <source>
        <dbReference type="PROSITE" id="PS51898"/>
    </source>
</evidence>
<comment type="caution">
    <text evidence="6">The sequence shown here is derived from an EMBL/GenBank/DDBJ whole genome shotgun (WGS) entry which is preliminary data.</text>
</comment>
<dbReference type="InterPro" id="IPR013762">
    <property type="entry name" value="Integrase-like_cat_sf"/>
</dbReference>